<comment type="subcellular location">
    <subcellularLocation>
        <location evidence="1 7">Cell membrane</location>
        <topology evidence="1 7">Multi-pass membrane protein</topology>
    </subcellularLocation>
</comment>
<feature type="transmembrane region" description="Helical" evidence="7">
    <location>
        <begin position="260"/>
        <end position="285"/>
    </location>
</feature>
<accession>A0A0K2VRH0</accession>
<evidence type="ECO:0000313" key="9">
    <source>
        <dbReference type="EMBL" id="CDX51369.1"/>
    </source>
</evidence>
<evidence type="ECO:0000256" key="5">
    <source>
        <dbReference type="ARBA" id="ARBA00022989"/>
    </source>
</evidence>
<dbReference type="GO" id="GO:0055085">
    <property type="term" value="P:transmembrane transport"/>
    <property type="evidence" value="ECO:0007669"/>
    <property type="project" value="InterPro"/>
</dbReference>
<protein>
    <submittedName>
        <fullName evidence="9">Putative Sugar ABC transporter, permease protein</fullName>
    </submittedName>
</protein>
<evidence type="ECO:0000259" key="8">
    <source>
        <dbReference type="PROSITE" id="PS50928"/>
    </source>
</evidence>
<evidence type="ECO:0000256" key="1">
    <source>
        <dbReference type="ARBA" id="ARBA00004651"/>
    </source>
</evidence>
<feature type="transmembrane region" description="Helical" evidence="7">
    <location>
        <begin position="203"/>
        <end position="222"/>
    </location>
</feature>
<keyword evidence="2 7" id="KW-0813">Transport</keyword>
<keyword evidence="4 7" id="KW-0812">Transmembrane</keyword>
<dbReference type="CDD" id="cd06261">
    <property type="entry name" value="TM_PBP2"/>
    <property type="match status" value="1"/>
</dbReference>
<evidence type="ECO:0000313" key="10">
    <source>
        <dbReference type="Proteomes" id="UP000182888"/>
    </source>
</evidence>
<evidence type="ECO:0000256" key="3">
    <source>
        <dbReference type="ARBA" id="ARBA00022475"/>
    </source>
</evidence>
<dbReference type="InterPro" id="IPR000515">
    <property type="entry name" value="MetI-like"/>
</dbReference>
<dbReference type="AlphaFoldDB" id="A0A0K2VRH0"/>
<gene>
    <name evidence="9" type="ORF">MPL1032_130272</name>
</gene>
<comment type="similarity">
    <text evidence="7">Belongs to the binding-protein-dependent transport system permease family.</text>
</comment>
<dbReference type="SUPFAM" id="SSF160964">
    <property type="entry name" value="MalF N-terminal region-like"/>
    <property type="match status" value="1"/>
</dbReference>
<dbReference type="InterPro" id="IPR035906">
    <property type="entry name" value="MetI-like_sf"/>
</dbReference>
<sequence>MSHTASRNKRIAVVFLIPAVVVLFATTIYPMLYALWLSFRNYDLAKPFIPRIFVGIANYAEVLTSNAFFHALFITFKLMAMTLSAQLVLGVGIALLVSQKLPGMALARTLLLIPMMISPVIVGLVWLFLYFPELGYLNYFLSLVGMGPVGWITSTRWALTAIAIGDIWQWTPFIMMGTAAALQSLSPEPYEAARIDGNSRWDVFRYVTLPQLKPVLISLLFLRAIDAFKIYDIIFVLTKGGPADATEVVSLYIYRQSFTFWRMGVGTAASFVSLIIISVLITLFFKQMQRSQAARVR</sequence>
<feature type="transmembrane region" description="Helical" evidence="7">
    <location>
        <begin position="68"/>
        <end position="97"/>
    </location>
</feature>
<dbReference type="Pfam" id="PF00528">
    <property type="entry name" value="BPD_transp_1"/>
    <property type="match status" value="1"/>
</dbReference>
<feature type="transmembrane region" description="Helical" evidence="7">
    <location>
        <begin position="136"/>
        <end position="154"/>
    </location>
</feature>
<feature type="transmembrane region" description="Helical" evidence="7">
    <location>
        <begin position="109"/>
        <end position="130"/>
    </location>
</feature>
<dbReference type="PANTHER" id="PTHR43005">
    <property type="entry name" value="BLR7065 PROTEIN"/>
    <property type="match status" value="1"/>
</dbReference>
<feature type="domain" description="ABC transmembrane type-1" evidence="8">
    <location>
        <begin position="72"/>
        <end position="284"/>
    </location>
</feature>
<keyword evidence="6 7" id="KW-0472">Membrane</keyword>
<dbReference type="Gene3D" id="1.10.3720.10">
    <property type="entry name" value="MetI-like"/>
    <property type="match status" value="1"/>
</dbReference>
<proteinExistence type="inferred from homology"/>
<dbReference type="GO" id="GO:0005886">
    <property type="term" value="C:plasma membrane"/>
    <property type="evidence" value="ECO:0007669"/>
    <property type="project" value="UniProtKB-SubCell"/>
</dbReference>
<evidence type="ECO:0000256" key="7">
    <source>
        <dbReference type="RuleBase" id="RU363032"/>
    </source>
</evidence>
<keyword evidence="5 7" id="KW-1133">Transmembrane helix</keyword>
<dbReference type="Proteomes" id="UP000182888">
    <property type="component" value="Unassembled WGS sequence"/>
</dbReference>
<name>A0A0K2VRH0_MESPL</name>
<organism evidence="9 10">
    <name type="scientific">Mesorhizobium plurifarium</name>
    <dbReference type="NCBI Taxonomy" id="69974"/>
    <lineage>
        <taxon>Bacteria</taxon>
        <taxon>Pseudomonadati</taxon>
        <taxon>Pseudomonadota</taxon>
        <taxon>Alphaproteobacteria</taxon>
        <taxon>Hyphomicrobiales</taxon>
        <taxon>Phyllobacteriaceae</taxon>
        <taxon>Mesorhizobium</taxon>
    </lineage>
</organism>
<evidence type="ECO:0000256" key="2">
    <source>
        <dbReference type="ARBA" id="ARBA00022448"/>
    </source>
</evidence>
<reference evidence="10" key="1">
    <citation type="submission" date="2014-08" db="EMBL/GenBank/DDBJ databases">
        <authorList>
            <person name="Edwards T."/>
        </authorList>
    </citation>
    <scope>NUCLEOTIDE SEQUENCE [LARGE SCALE GENOMIC DNA]</scope>
</reference>
<dbReference type="EMBL" id="CCND01000005">
    <property type="protein sequence ID" value="CDX51369.1"/>
    <property type="molecule type" value="Genomic_DNA"/>
</dbReference>
<dbReference type="PROSITE" id="PS50928">
    <property type="entry name" value="ABC_TM1"/>
    <property type="match status" value="1"/>
</dbReference>
<evidence type="ECO:0000256" key="4">
    <source>
        <dbReference type="ARBA" id="ARBA00022692"/>
    </source>
</evidence>
<feature type="transmembrane region" description="Helical" evidence="7">
    <location>
        <begin position="12"/>
        <end position="36"/>
    </location>
</feature>
<dbReference type="PANTHER" id="PTHR43005:SF1">
    <property type="entry name" value="SPERMIDINE_PUTRESCINE TRANSPORT SYSTEM PERMEASE PROTEIN"/>
    <property type="match status" value="1"/>
</dbReference>
<keyword evidence="3" id="KW-1003">Cell membrane</keyword>
<evidence type="ECO:0000256" key="6">
    <source>
        <dbReference type="ARBA" id="ARBA00023136"/>
    </source>
</evidence>
<dbReference type="SUPFAM" id="SSF161098">
    <property type="entry name" value="MetI-like"/>
    <property type="match status" value="1"/>
</dbReference>